<keyword evidence="2" id="KW-1185">Reference proteome</keyword>
<name>A0A5C3DYY1_9BASI</name>
<dbReference type="AlphaFoldDB" id="A0A5C3DYY1"/>
<gene>
    <name evidence="1" type="ORF">UTRI_02096</name>
</gene>
<evidence type="ECO:0000313" key="1">
    <source>
        <dbReference type="EMBL" id="SPO23418.1"/>
    </source>
</evidence>
<evidence type="ECO:0000313" key="2">
    <source>
        <dbReference type="Proteomes" id="UP000324022"/>
    </source>
</evidence>
<reference evidence="1 2" key="1">
    <citation type="submission" date="2018-03" db="EMBL/GenBank/DDBJ databases">
        <authorList>
            <person name="Guldener U."/>
        </authorList>
    </citation>
    <scope>NUCLEOTIDE SEQUENCE [LARGE SCALE GENOMIC DNA]</scope>
    <source>
        <strain evidence="1 2">NBRC100155</strain>
    </source>
</reference>
<dbReference type="Proteomes" id="UP000324022">
    <property type="component" value="Unassembled WGS sequence"/>
</dbReference>
<accession>A0A5C3DYY1</accession>
<sequence length="152" mass="17054">MQSDPNSAFCNFNTLQQGDTWKGWSRLTFDRLSPLCTTDDADVFQRVLLRLPTLESDSALPSLSSFCALQLSSMLLTFPRPPFRPPTVNKQQESGSFRHRFVLSMRRVKSQAFPALFARVTSHRNLPAESATDTRVIFSLGVFFGPASPPNQ</sequence>
<organism evidence="1 2">
    <name type="scientific">Ustilago trichophora</name>
    <dbReference type="NCBI Taxonomy" id="86804"/>
    <lineage>
        <taxon>Eukaryota</taxon>
        <taxon>Fungi</taxon>
        <taxon>Dikarya</taxon>
        <taxon>Basidiomycota</taxon>
        <taxon>Ustilaginomycotina</taxon>
        <taxon>Ustilaginomycetes</taxon>
        <taxon>Ustilaginales</taxon>
        <taxon>Ustilaginaceae</taxon>
        <taxon>Ustilago</taxon>
    </lineage>
</organism>
<dbReference type="EMBL" id="OOIN01000005">
    <property type="protein sequence ID" value="SPO23418.1"/>
    <property type="molecule type" value="Genomic_DNA"/>
</dbReference>
<proteinExistence type="predicted"/>
<protein>
    <submittedName>
        <fullName evidence="1">Uncharacterized protein</fullName>
    </submittedName>
</protein>